<name>A0ABV1UN51_9ACTN</name>
<gene>
    <name evidence="3" type="ORF">ABT276_02260</name>
</gene>
<feature type="compositionally biased region" description="Basic and acidic residues" evidence="1">
    <location>
        <begin position="41"/>
        <end position="50"/>
    </location>
</feature>
<evidence type="ECO:0000256" key="2">
    <source>
        <dbReference type="SAM" id="Phobius"/>
    </source>
</evidence>
<proteinExistence type="predicted"/>
<accession>A0ABV1UN51</accession>
<evidence type="ECO:0000313" key="3">
    <source>
        <dbReference type="EMBL" id="MER6612231.1"/>
    </source>
</evidence>
<feature type="region of interest" description="Disordered" evidence="1">
    <location>
        <begin position="41"/>
        <end position="61"/>
    </location>
</feature>
<evidence type="ECO:0000256" key="1">
    <source>
        <dbReference type="SAM" id="MobiDB-lite"/>
    </source>
</evidence>
<dbReference type="Proteomes" id="UP001445472">
    <property type="component" value="Unassembled WGS sequence"/>
</dbReference>
<keyword evidence="4" id="KW-1185">Reference proteome</keyword>
<keyword evidence="2" id="KW-0472">Membrane</keyword>
<feature type="transmembrane region" description="Helical" evidence="2">
    <location>
        <begin position="156"/>
        <end position="179"/>
    </location>
</feature>
<keyword evidence="2" id="KW-1133">Transmembrane helix</keyword>
<sequence>MTHDHPERPGNGAAELELPDGSHMQFDINIVHTPVELVPAEHTRPDHGEDPWAPVGLDETAEDEQALVARLVSEGDDLRAELGLPDFGQARVSITGDAGPVEESGGIDAPDTAENTKPAGRPAHWPAPPGPGQTRPGGSTRPGAGRKKKRHPVQTYAPSSSSLPLGSLFTVGGACTVAGSLTTAGDMPPQSVVALIIGIGMVICGLGMDLARHLPGHIRTALHMHIGIERPNGREEEKK</sequence>
<evidence type="ECO:0000313" key="4">
    <source>
        <dbReference type="Proteomes" id="UP001445472"/>
    </source>
</evidence>
<feature type="transmembrane region" description="Helical" evidence="2">
    <location>
        <begin position="191"/>
        <end position="211"/>
    </location>
</feature>
<comment type="caution">
    <text evidence="3">The sequence shown here is derived from an EMBL/GenBank/DDBJ whole genome shotgun (WGS) entry which is preliminary data.</text>
</comment>
<feature type="region of interest" description="Disordered" evidence="1">
    <location>
        <begin position="96"/>
        <end position="160"/>
    </location>
</feature>
<reference evidence="3 4" key="1">
    <citation type="submission" date="2024-06" db="EMBL/GenBank/DDBJ databases">
        <title>The Natural Products Discovery Center: Release of the First 8490 Sequenced Strains for Exploring Actinobacteria Biosynthetic Diversity.</title>
        <authorList>
            <person name="Kalkreuter E."/>
            <person name="Kautsar S.A."/>
            <person name="Yang D."/>
            <person name="Bader C.D."/>
            <person name="Teijaro C.N."/>
            <person name="Fluegel L."/>
            <person name="Davis C.M."/>
            <person name="Simpson J.R."/>
            <person name="Lauterbach L."/>
            <person name="Steele A.D."/>
            <person name="Gui C."/>
            <person name="Meng S."/>
            <person name="Li G."/>
            <person name="Viehrig K."/>
            <person name="Ye F."/>
            <person name="Su P."/>
            <person name="Kiefer A.F."/>
            <person name="Nichols A."/>
            <person name="Cepeda A.J."/>
            <person name="Yan W."/>
            <person name="Fan B."/>
            <person name="Jiang Y."/>
            <person name="Adhikari A."/>
            <person name="Zheng C.-J."/>
            <person name="Schuster L."/>
            <person name="Cowan T.M."/>
            <person name="Smanski M.J."/>
            <person name="Chevrette M.G."/>
            <person name="De Carvalho L.P.S."/>
            <person name="Shen B."/>
        </authorList>
    </citation>
    <scope>NUCLEOTIDE SEQUENCE [LARGE SCALE GENOMIC DNA]</scope>
    <source>
        <strain evidence="3 4">NPDC000837</strain>
    </source>
</reference>
<organism evidence="3 4">
    <name type="scientific">Streptomyces xantholiticus</name>
    <dbReference type="NCBI Taxonomy" id="68285"/>
    <lineage>
        <taxon>Bacteria</taxon>
        <taxon>Bacillati</taxon>
        <taxon>Actinomycetota</taxon>
        <taxon>Actinomycetes</taxon>
        <taxon>Kitasatosporales</taxon>
        <taxon>Streptomycetaceae</taxon>
        <taxon>Streptomyces</taxon>
    </lineage>
</organism>
<protein>
    <submittedName>
        <fullName evidence="3">Uncharacterized protein</fullName>
    </submittedName>
</protein>
<dbReference type="EMBL" id="JBEPBX010000001">
    <property type="protein sequence ID" value="MER6612231.1"/>
    <property type="molecule type" value="Genomic_DNA"/>
</dbReference>
<dbReference type="RefSeq" id="WP_351974682.1">
    <property type="nucleotide sequence ID" value="NZ_JBEPBX010000001.1"/>
</dbReference>
<keyword evidence="2" id="KW-0812">Transmembrane</keyword>